<dbReference type="Pfam" id="PF01627">
    <property type="entry name" value="Hpt"/>
    <property type="match status" value="1"/>
</dbReference>
<keyword evidence="10" id="KW-0902">Two-component regulatory system</keyword>
<dbReference type="Proteomes" id="UP001596473">
    <property type="component" value="Unassembled WGS sequence"/>
</dbReference>
<dbReference type="EMBL" id="JBHTBQ010000006">
    <property type="protein sequence ID" value="MFC7418965.1"/>
    <property type="molecule type" value="Genomic_DNA"/>
</dbReference>
<evidence type="ECO:0000313" key="19">
    <source>
        <dbReference type="Proteomes" id="UP001596473"/>
    </source>
</evidence>
<comment type="subcellular location">
    <subcellularLocation>
        <location evidence="2">Cell membrane</location>
        <topology evidence="2">Multi-pass membrane protein</topology>
    </subcellularLocation>
</comment>
<reference evidence="19" key="1">
    <citation type="journal article" date="2019" name="Int. J. Syst. Evol. Microbiol.">
        <title>The Global Catalogue of Microorganisms (GCM) 10K type strain sequencing project: providing services to taxonomists for standard genome sequencing and annotation.</title>
        <authorList>
            <consortium name="The Broad Institute Genomics Platform"/>
            <consortium name="The Broad Institute Genome Sequencing Center for Infectious Disease"/>
            <person name="Wu L."/>
            <person name="Ma J."/>
        </authorList>
    </citation>
    <scope>NUCLEOTIDE SEQUENCE [LARGE SCALE GENOMIC DNA]</scope>
    <source>
        <strain evidence="19">CCUG 62945</strain>
    </source>
</reference>
<comment type="caution">
    <text evidence="18">The sequence shown here is derived from an EMBL/GenBank/DDBJ whole genome shotgun (WGS) entry which is preliminary data.</text>
</comment>
<dbReference type="Pfam" id="PF02518">
    <property type="entry name" value="HATPase_c"/>
    <property type="match status" value="1"/>
</dbReference>
<keyword evidence="6" id="KW-0812">Transmembrane</keyword>
<dbReference type="PANTHER" id="PTHR45339:SF1">
    <property type="entry name" value="HYBRID SIGNAL TRANSDUCTION HISTIDINE KINASE J"/>
    <property type="match status" value="1"/>
</dbReference>
<feature type="modified residue" description="4-aspartylphosphate" evidence="13">
    <location>
        <position position="556"/>
    </location>
</feature>
<dbReference type="InterPro" id="IPR001789">
    <property type="entry name" value="Sig_transdc_resp-reg_receiver"/>
</dbReference>
<dbReference type="SUPFAM" id="SSF55874">
    <property type="entry name" value="ATPase domain of HSP90 chaperone/DNA topoisomerase II/histidine kinase"/>
    <property type="match status" value="1"/>
</dbReference>
<evidence type="ECO:0000256" key="13">
    <source>
        <dbReference type="PROSITE-ProRule" id="PRU00169"/>
    </source>
</evidence>
<dbReference type="PROSITE" id="PS50894">
    <property type="entry name" value="HPT"/>
    <property type="match status" value="1"/>
</dbReference>
<dbReference type="InterPro" id="IPR005467">
    <property type="entry name" value="His_kinase_dom"/>
</dbReference>
<evidence type="ECO:0000256" key="6">
    <source>
        <dbReference type="ARBA" id="ARBA00022692"/>
    </source>
</evidence>
<feature type="domain" description="Response regulatory" evidence="16">
    <location>
        <begin position="652"/>
        <end position="768"/>
    </location>
</feature>
<feature type="domain" description="Response regulatory" evidence="16">
    <location>
        <begin position="14"/>
        <end position="130"/>
    </location>
</feature>
<keyword evidence="14" id="KW-0175">Coiled coil</keyword>
<evidence type="ECO:0000256" key="10">
    <source>
        <dbReference type="ARBA" id="ARBA00023012"/>
    </source>
</evidence>
<organism evidence="18 19">
    <name type="scientific">Iodobacter arcticus</name>
    <dbReference type="NCBI Taxonomy" id="590593"/>
    <lineage>
        <taxon>Bacteria</taxon>
        <taxon>Pseudomonadati</taxon>
        <taxon>Pseudomonadota</taxon>
        <taxon>Betaproteobacteria</taxon>
        <taxon>Neisseriales</taxon>
        <taxon>Chitinibacteraceae</taxon>
        <taxon>Iodobacter</taxon>
    </lineage>
</organism>
<evidence type="ECO:0000256" key="3">
    <source>
        <dbReference type="ARBA" id="ARBA00012438"/>
    </source>
</evidence>
<dbReference type="InterPro" id="IPR003661">
    <property type="entry name" value="HisK_dim/P_dom"/>
</dbReference>
<dbReference type="SUPFAM" id="SSF52172">
    <property type="entry name" value="CheY-like"/>
    <property type="match status" value="3"/>
</dbReference>
<dbReference type="InterPro" id="IPR003594">
    <property type="entry name" value="HATPase_dom"/>
</dbReference>
<dbReference type="CDD" id="cd17546">
    <property type="entry name" value="REC_hyHK_CKI1_RcsC-like"/>
    <property type="match status" value="2"/>
</dbReference>
<dbReference type="SUPFAM" id="SSF47226">
    <property type="entry name" value="Histidine-containing phosphotransfer domain, HPT domain"/>
    <property type="match status" value="1"/>
</dbReference>
<keyword evidence="5 13" id="KW-0597">Phosphoprotein</keyword>
<keyword evidence="4" id="KW-1003">Cell membrane</keyword>
<dbReference type="InterPro" id="IPR036641">
    <property type="entry name" value="HPT_dom_sf"/>
</dbReference>
<dbReference type="EC" id="2.7.13.3" evidence="3"/>
<feature type="domain" description="Histidine kinase" evidence="15">
    <location>
        <begin position="265"/>
        <end position="486"/>
    </location>
</feature>
<evidence type="ECO:0000256" key="7">
    <source>
        <dbReference type="ARBA" id="ARBA00022741"/>
    </source>
</evidence>
<evidence type="ECO:0000256" key="8">
    <source>
        <dbReference type="ARBA" id="ARBA00022840"/>
    </source>
</evidence>
<dbReference type="Gene3D" id="3.40.50.2300">
    <property type="match status" value="3"/>
</dbReference>
<evidence type="ECO:0000256" key="12">
    <source>
        <dbReference type="PROSITE-ProRule" id="PRU00110"/>
    </source>
</evidence>
<dbReference type="CDD" id="cd16922">
    <property type="entry name" value="HATPase_EvgS-ArcB-TorS-like"/>
    <property type="match status" value="1"/>
</dbReference>
<keyword evidence="9" id="KW-1133">Transmembrane helix</keyword>
<comment type="catalytic activity">
    <reaction evidence="1">
        <text>ATP + protein L-histidine = ADP + protein N-phospho-L-histidine.</text>
        <dbReference type="EC" id="2.7.13.3"/>
    </reaction>
</comment>
<dbReference type="SMART" id="SM00388">
    <property type="entry name" value="HisKA"/>
    <property type="match status" value="1"/>
</dbReference>
<dbReference type="Pfam" id="PF00072">
    <property type="entry name" value="Response_reg"/>
    <property type="match status" value="3"/>
</dbReference>
<protein>
    <recommendedName>
        <fullName evidence="3">histidine kinase</fullName>
        <ecNumber evidence="3">2.7.13.3</ecNumber>
    </recommendedName>
</protein>
<dbReference type="PRINTS" id="PR00344">
    <property type="entry name" value="BCTRLSENSOR"/>
</dbReference>
<dbReference type="Gene3D" id="1.10.287.130">
    <property type="match status" value="1"/>
</dbReference>
<accession>A0ABW2QYZ6</accession>
<dbReference type="InterPro" id="IPR008207">
    <property type="entry name" value="Sig_transdc_His_kin_Hpt_dom"/>
</dbReference>
<evidence type="ECO:0000256" key="11">
    <source>
        <dbReference type="ARBA" id="ARBA00023136"/>
    </source>
</evidence>
<feature type="domain" description="Response regulatory" evidence="16">
    <location>
        <begin position="504"/>
        <end position="623"/>
    </location>
</feature>
<dbReference type="PANTHER" id="PTHR45339">
    <property type="entry name" value="HYBRID SIGNAL TRANSDUCTION HISTIDINE KINASE J"/>
    <property type="match status" value="1"/>
</dbReference>
<evidence type="ECO:0000256" key="2">
    <source>
        <dbReference type="ARBA" id="ARBA00004651"/>
    </source>
</evidence>
<evidence type="ECO:0000256" key="5">
    <source>
        <dbReference type="ARBA" id="ARBA00022553"/>
    </source>
</evidence>
<feature type="coiled-coil region" evidence="14">
    <location>
        <begin position="181"/>
        <end position="255"/>
    </location>
</feature>
<keyword evidence="19" id="KW-1185">Reference proteome</keyword>
<dbReference type="SUPFAM" id="SSF47384">
    <property type="entry name" value="Homodimeric domain of signal transducing histidine kinase"/>
    <property type="match status" value="1"/>
</dbReference>
<dbReference type="Gene3D" id="1.20.120.160">
    <property type="entry name" value="HPT domain"/>
    <property type="match status" value="1"/>
</dbReference>
<dbReference type="SMART" id="SM00448">
    <property type="entry name" value="REC"/>
    <property type="match status" value="3"/>
</dbReference>
<feature type="domain" description="HPt" evidence="17">
    <location>
        <begin position="812"/>
        <end position="909"/>
    </location>
</feature>
<keyword evidence="11" id="KW-0472">Membrane</keyword>
<dbReference type="PROSITE" id="PS50109">
    <property type="entry name" value="HIS_KIN"/>
    <property type="match status" value="1"/>
</dbReference>
<dbReference type="SMART" id="SM00387">
    <property type="entry name" value="HATPase_c"/>
    <property type="match status" value="1"/>
</dbReference>
<proteinExistence type="predicted"/>
<evidence type="ECO:0000256" key="4">
    <source>
        <dbReference type="ARBA" id="ARBA00022475"/>
    </source>
</evidence>
<evidence type="ECO:0000256" key="14">
    <source>
        <dbReference type="SAM" id="Coils"/>
    </source>
</evidence>
<feature type="modified residue" description="Phosphohistidine" evidence="12">
    <location>
        <position position="851"/>
    </location>
</feature>
<keyword evidence="8" id="KW-0067">ATP-binding</keyword>
<feature type="modified residue" description="4-aspartylphosphate" evidence="13">
    <location>
        <position position="701"/>
    </location>
</feature>
<evidence type="ECO:0000256" key="9">
    <source>
        <dbReference type="ARBA" id="ARBA00022989"/>
    </source>
</evidence>
<evidence type="ECO:0000256" key="1">
    <source>
        <dbReference type="ARBA" id="ARBA00000085"/>
    </source>
</evidence>
<evidence type="ECO:0000313" key="18">
    <source>
        <dbReference type="EMBL" id="MFC7418965.1"/>
    </source>
</evidence>
<keyword evidence="7" id="KW-0547">Nucleotide-binding</keyword>
<dbReference type="PROSITE" id="PS50110">
    <property type="entry name" value="RESPONSE_REGULATORY"/>
    <property type="match status" value="3"/>
</dbReference>
<dbReference type="Pfam" id="PF00512">
    <property type="entry name" value="HisKA"/>
    <property type="match status" value="1"/>
</dbReference>
<dbReference type="RefSeq" id="WP_380186171.1">
    <property type="nucleotide sequence ID" value="NZ_JBHTBQ010000006.1"/>
</dbReference>
<dbReference type="Gene3D" id="3.30.565.10">
    <property type="entry name" value="Histidine kinase-like ATPase, C-terminal domain"/>
    <property type="match status" value="1"/>
</dbReference>
<evidence type="ECO:0000259" key="15">
    <source>
        <dbReference type="PROSITE" id="PS50109"/>
    </source>
</evidence>
<name>A0ABW2QYZ6_9NEIS</name>
<sequence>MSTFDSSPSGIATSVLIVEDSTIQAIMLKRILLAEGYQVLLAKNGSEGLEITRSQRPDIVISDINMPNMNGFELCTYIKQDPALQDIPVILLTSLTDVKDVIKGLECRADNFLTKPYDTNDLLLRIKYMLLSRDIYKNNDADAGVPVFFSGEKYLIKSDKQHILSLLLSIYETAVQNNNKLLEMQEHIRSANEKLEQMVKERTGELSKEVEEHKAAEQKILKLNLELESRVEERTAQLQLSYKELEKARDSAEQATKAKSDFLASMSHEIRTPMNAIIGLSHLAQKTDLNPKQRDYIDKVQGAGKHLLGIINDILDFSKIEAGKLDIELVDFSLEKVLDNVANLINEKAVAKNLELVFDIDHAVPRHLIGDPTRLGQAIINYANNAVKFTEQGVIKVIIKLKEQFNNDVLIYFAVQDTGIGLNSEQISKLFQSFQQADSSTTRKYGGTGLGLVIAKKLAQLMNGDVGVESEPGKGSTFWFTAHLKLATDGPKYPVPQPDLRGRDILIVDDVDSAREVMQDLLESMSFKTTAVPSGQAALETIKQRQHSPFDVILIDWKMPEMDGIATAQHIFEMNLSPPPKVVIITAYDSSDVQSQAQQLGIENILVKPVQASQLFDVVIRVLSAGNSTTRKQMERSSASQEEQLKSLAGGRILLVEDNELNQQVASELLSDAGLIVAIADNGEIAVRMAQAAPYDIILMDMQMPVMDGISATREIRKIDRLSKTPILAMTANAMQSDRDNCTAAGMNDFISKPIDPNVFWGVLLKWYTAPATTVSPAPDTITKSVSSYANQLPCNIEGLNVEAGLQLCLGKKDLYLSILRKYVKAQKNTAAEINAAMEQDDWASAERIAHTLKSTSSYAGADFIHELSASIELAIKSRRSKQDISTLVYTLEIILSPLIHNLEVQLALETSTS</sequence>
<evidence type="ECO:0000259" key="16">
    <source>
        <dbReference type="PROSITE" id="PS50110"/>
    </source>
</evidence>
<evidence type="ECO:0000259" key="17">
    <source>
        <dbReference type="PROSITE" id="PS50894"/>
    </source>
</evidence>
<dbReference type="InterPro" id="IPR036890">
    <property type="entry name" value="HATPase_C_sf"/>
</dbReference>
<dbReference type="InterPro" id="IPR011006">
    <property type="entry name" value="CheY-like_superfamily"/>
</dbReference>
<gene>
    <name evidence="18" type="ORF">ACFQNF_03635</name>
</gene>
<feature type="modified residue" description="4-aspartylphosphate" evidence="13">
    <location>
        <position position="63"/>
    </location>
</feature>
<dbReference type="InterPro" id="IPR036097">
    <property type="entry name" value="HisK_dim/P_sf"/>
</dbReference>
<dbReference type="InterPro" id="IPR004358">
    <property type="entry name" value="Sig_transdc_His_kin-like_C"/>
</dbReference>
<dbReference type="CDD" id="cd00082">
    <property type="entry name" value="HisKA"/>
    <property type="match status" value="1"/>
</dbReference>